<name>A0A016VCB0_9BILA</name>
<dbReference type="EMBL" id="JARK01001350">
    <property type="protein sequence ID" value="EYC24373.1"/>
    <property type="molecule type" value="Genomic_DNA"/>
</dbReference>
<evidence type="ECO:0000256" key="1">
    <source>
        <dbReference type="SAM" id="MobiDB-lite"/>
    </source>
</evidence>
<keyword evidence="3" id="KW-1185">Reference proteome</keyword>
<organism evidence="2 3">
    <name type="scientific">Ancylostoma ceylanicum</name>
    <dbReference type="NCBI Taxonomy" id="53326"/>
    <lineage>
        <taxon>Eukaryota</taxon>
        <taxon>Metazoa</taxon>
        <taxon>Ecdysozoa</taxon>
        <taxon>Nematoda</taxon>
        <taxon>Chromadorea</taxon>
        <taxon>Rhabditida</taxon>
        <taxon>Rhabditina</taxon>
        <taxon>Rhabditomorpha</taxon>
        <taxon>Strongyloidea</taxon>
        <taxon>Ancylostomatidae</taxon>
        <taxon>Ancylostomatinae</taxon>
        <taxon>Ancylostoma</taxon>
    </lineage>
</organism>
<comment type="caution">
    <text evidence="2">The sequence shown here is derived from an EMBL/GenBank/DDBJ whole genome shotgun (WGS) entry which is preliminary data.</text>
</comment>
<evidence type="ECO:0000313" key="3">
    <source>
        <dbReference type="Proteomes" id="UP000024635"/>
    </source>
</evidence>
<reference evidence="3" key="1">
    <citation type="journal article" date="2015" name="Nat. Genet.">
        <title>The genome and transcriptome of the zoonotic hookworm Ancylostoma ceylanicum identify infection-specific gene families.</title>
        <authorList>
            <person name="Schwarz E.M."/>
            <person name="Hu Y."/>
            <person name="Antoshechkin I."/>
            <person name="Miller M.M."/>
            <person name="Sternberg P.W."/>
            <person name="Aroian R.V."/>
        </authorList>
    </citation>
    <scope>NUCLEOTIDE SEQUENCE</scope>
    <source>
        <strain evidence="3">HY135</strain>
    </source>
</reference>
<evidence type="ECO:0000313" key="2">
    <source>
        <dbReference type="EMBL" id="EYC24373.1"/>
    </source>
</evidence>
<proteinExistence type="predicted"/>
<dbReference type="AlphaFoldDB" id="A0A016VCB0"/>
<feature type="region of interest" description="Disordered" evidence="1">
    <location>
        <begin position="1"/>
        <end position="26"/>
    </location>
</feature>
<sequence length="68" mass="7375">MTTEGKRTRGSVQQLERNERKASHPHGYSTTVAVEIDYDEVCSVGGCMAQKPRSLALAPPTSSPKIES</sequence>
<gene>
    <name evidence="2" type="primary">Acey_s0014.g2473</name>
    <name evidence="2" type="ORF">Y032_0014g2473</name>
</gene>
<protein>
    <submittedName>
        <fullName evidence="2">Uncharacterized protein</fullName>
    </submittedName>
</protein>
<dbReference type="Proteomes" id="UP000024635">
    <property type="component" value="Unassembled WGS sequence"/>
</dbReference>
<accession>A0A016VCB0</accession>